<dbReference type="Pfam" id="PF10294">
    <property type="entry name" value="Methyltransf_16"/>
    <property type="match status" value="1"/>
</dbReference>
<reference evidence="12 13" key="1">
    <citation type="journal article" date="2024" name="Proc. Natl. Acad. Sci. U.S.A.">
        <title>The genetic regulatory architecture and epigenomic basis for age-related changes in rattlesnake venom.</title>
        <authorList>
            <person name="Hogan M.P."/>
            <person name="Holding M.L."/>
            <person name="Nystrom G.S."/>
            <person name="Colston T.J."/>
            <person name="Bartlett D.A."/>
            <person name="Mason A.J."/>
            <person name="Ellsworth S.A."/>
            <person name="Rautsaw R.M."/>
            <person name="Lawrence K.C."/>
            <person name="Strickland J.L."/>
            <person name="He B."/>
            <person name="Fraser P."/>
            <person name="Margres M.J."/>
            <person name="Gilbert D.M."/>
            <person name="Gibbs H.L."/>
            <person name="Parkinson C.L."/>
            <person name="Rokyta D.R."/>
        </authorList>
    </citation>
    <scope>NUCLEOTIDE SEQUENCE [LARGE SCALE GENOMIC DNA]</scope>
    <source>
        <strain evidence="12">DRR0105</strain>
    </source>
</reference>
<evidence type="ECO:0000256" key="6">
    <source>
        <dbReference type="ARBA" id="ARBA00023242"/>
    </source>
</evidence>
<keyword evidence="2" id="KW-0597">Phosphoprotein</keyword>
<feature type="region of interest" description="Disordered" evidence="11">
    <location>
        <begin position="1"/>
        <end position="42"/>
    </location>
</feature>
<feature type="compositionally biased region" description="Basic and acidic residues" evidence="11">
    <location>
        <begin position="173"/>
        <end position="203"/>
    </location>
</feature>
<keyword evidence="6" id="KW-0539">Nucleus</keyword>
<sequence length="476" mass="53402">MVPSSTIGQFARGAGRYARREPEVGNRKQLGGRPRNKNGAWASRVSAAREEVSGDGAEREFASRLFHSLHAQKCCAGLREATGRRGETRNDPVPSTSRLEKVREAMDETIFRSDTVLSDIHLHTANRRHFMVRLNAVGQPVFLSQFRLLLDDNQGDPENEDGGPKASLGCQSRSEEELIAEDRAGAEDSPDSPEKEGDEDHTRTKACPIILTKGGDVLEEQEQDSNSCNVVKIEHTMATPLEDVGKQVWRGAFLLADYILSKQDLFKGCTVLELGAGIGFVSIIMAKAAKTIYCTDVGEDLLSMCERNVALNKHITEPTGSEIRVKKLDWQQDDFCTDPEDCFSWSEKEIAELHDFTTVILAADVFYDDDLTDAFFKTLSRIASNLRNDCTIFFSTEKRFNFTLRQMDVVCEAYNHFRSTLDELLKTSEGRMKYSIQPIELSFPQHIVYERVPQLELWKLSAQKIPDGSRPQPPGD</sequence>
<dbReference type="GO" id="GO:0005634">
    <property type="term" value="C:nucleus"/>
    <property type="evidence" value="ECO:0007669"/>
    <property type="project" value="UniProtKB-SubCell"/>
</dbReference>
<keyword evidence="3 12" id="KW-0489">Methyltransferase</keyword>
<accession>A0AAW1ATY6</accession>
<dbReference type="Proteomes" id="UP001474421">
    <property type="component" value="Unassembled WGS sequence"/>
</dbReference>
<evidence type="ECO:0000256" key="3">
    <source>
        <dbReference type="ARBA" id="ARBA00022603"/>
    </source>
</evidence>
<comment type="subcellular location">
    <subcellularLocation>
        <location evidence="1">Nucleus</location>
    </subcellularLocation>
</comment>
<comment type="subunit">
    <text evidence="9">Interacts with members of the heat shock protein 90 and 70 families; these proteins probably are methylation substrates.</text>
</comment>
<comment type="function">
    <text evidence="7">Protein N-lysine methyltransferase. Trimethylates KIN at Lys-135 (in vitro).</text>
</comment>
<evidence type="ECO:0000256" key="8">
    <source>
        <dbReference type="ARBA" id="ARBA00061229"/>
    </source>
</evidence>
<dbReference type="AlphaFoldDB" id="A0AAW1ATY6"/>
<evidence type="ECO:0000256" key="7">
    <source>
        <dbReference type="ARBA" id="ARBA00059634"/>
    </source>
</evidence>
<dbReference type="InterPro" id="IPR029063">
    <property type="entry name" value="SAM-dependent_MTases_sf"/>
</dbReference>
<keyword evidence="5" id="KW-0949">S-adenosyl-L-methionine</keyword>
<proteinExistence type="inferred from homology"/>
<name>A0AAW1ATY6_CROAD</name>
<dbReference type="EMBL" id="JAOTOJ010000014">
    <property type="protein sequence ID" value="KAK9393299.1"/>
    <property type="molecule type" value="Genomic_DNA"/>
</dbReference>
<dbReference type="FunFam" id="3.40.50.150:FF:000156">
    <property type="entry name" value="Methyltransferase like 22"/>
    <property type="match status" value="1"/>
</dbReference>
<evidence type="ECO:0000313" key="12">
    <source>
        <dbReference type="EMBL" id="KAK9393299.1"/>
    </source>
</evidence>
<gene>
    <name evidence="12" type="ORF">NXF25_016561</name>
</gene>
<evidence type="ECO:0000256" key="10">
    <source>
        <dbReference type="ARBA" id="ARBA00068044"/>
    </source>
</evidence>
<feature type="region of interest" description="Disordered" evidence="11">
    <location>
        <begin position="153"/>
        <end position="205"/>
    </location>
</feature>
<organism evidence="12 13">
    <name type="scientific">Crotalus adamanteus</name>
    <name type="common">Eastern diamondback rattlesnake</name>
    <dbReference type="NCBI Taxonomy" id="8729"/>
    <lineage>
        <taxon>Eukaryota</taxon>
        <taxon>Metazoa</taxon>
        <taxon>Chordata</taxon>
        <taxon>Craniata</taxon>
        <taxon>Vertebrata</taxon>
        <taxon>Euteleostomi</taxon>
        <taxon>Lepidosauria</taxon>
        <taxon>Squamata</taxon>
        <taxon>Bifurcata</taxon>
        <taxon>Unidentata</taxon>
        <taxon>Episquamata</taxon>
        <taxon>Toxicofera</taxon>
        <taxon>Serpentes</taxon>
        <taxon>Colubroidea</taxon>
        <taxon>Viperidae</taxon>
        <taxon>Crotalinae</taxon>
        <taxon>Crotalus</taxon>
    </lineage>
</organism>
<evidence type="ECO:0000256" key="11">
    <source>
        <dbReference type="SAM" id="MobiDB-lite"/>
    </source>
</evidence>
<evidence type="ECO:0000256" key="9">
    <source>
        <dbReference type="ARBA" id="ARBA00062954"/>
    </source>
</evidence>
<evidence type="ECO:0000313" key="13">
    <source>
        <dbReference type="Proteomes" id="UP001474421"/>
    </source>
</evidence>
<keyword evidence="13" id="KW-1185">Reference proteome</keyword>
<comment type="caution">
    <text evidence="12">The sequence shown here is derived from an EMBL/GenBank/DDBJ whole genome shotgun (WGS) entry which is preliminary data.</text>
</comment>
<dbReference type="InterPro" id="IPR038899">
    <property type="entry name" value="METTL22"/>
</dbReference>
<dbReference type="GO" id="GO:0032259">
    <property type="term" value="P:methylation"/>
    <property type="evidence" value="ECO:0007669"/>
    <property type="project" value="UniProtKB-KW"/>
</dbReference>
<evidence type="ECO:0000256" key="5">
    <source>
        <dbReference type="ARBA" id="ARBA00022691"/>
    </source>
</evidence>
<evidence type="ECO:0000256" key="2">
    <source>
        <dbReference type="ARBA" id="ARBA00022553"/>
    </source>
</evidence>
<dbReference type="InterPro" id="IPR019410">
    <property type="entry name" value="Methyltransf_16"/>
</dbReference>
<comment type="similarity">
    <text evidence="8">Belongs to the methyltransferase superfamily. METTL22 family.</text>
</comment>
<evidence type="ECO:0000256" key="4">
    <source>
        <dbReference type="ARBA" id="ARBA00022679"/>
    </source>
</evidence>
<keyword evidence="4" id="KW-0808">Transferase</keyword>
<dbReference type="GO" id="GO:0008276">
    <property type="term" value="F:protein methyltransferase activity"/>
    <property type="evidence" value="ECO:0007669"/>
    <property type="project" value="InterPro"/>
</dbReference>
<dbReference type="PANTHER" id="PTHR23108:SF0">
    <property type="entry name" value="METHYLTRANSFERASE-LIKE PROTEIN 22"/>
    <property type="match status" value="1"/>
</dbReference>
<evidence type="ECO:0000256" key="1">
    <source>
        <dbReference type="ARBA" id="ARBA00004123"/>
    </source>
</evidence>
<dbReference type="SUPFAM" id="SSF53335">
    <property type="entry name" value="S-adenosyl-L-methionine-dependent methyltransferases"/>
    <property type="match status" value="1"/>
</dbReference>
<dbReference type="CDD" id="cd02440">
    <property type="entry name" value="AdoMet_MTases"/>
    <property type="match status" value="1"/>
</dbReference>
<protein>
    <recommendedName>
        <fullName evidence="10">Methyltransferase-like protein 22</fullName>
    </recommendedName>
</protein>
<dbReference type="Gene3D" id="3.40.50.150">
    <property type="entry name" value="Vaccinia Virus protein VP39"/>
    <property type="match status" value="1"/>
</dbReference>
<dbReference type="PANTHER" id="PTHR23108">
    <property type="entry name" value="METHYLTRANSFERASE-RELATED"/>
    <property type="match status" value="1"/>
</dbReference>